<dbReference type="Proteomes" id="UP000028880">
    <property type="component" value="Unassembled WGS sequence"/>
</dbReference>
<proteinExistence type="predicted"/>
<evidence type="ECO:0000313" key="5">
    <source>
        <dbReference type="Proteomes" id="UP000193710"/>
    </source>
</evidence>
<evidence type="ECO:0000256" key="1">
    <source>
        <dbReference type="SAM" id="Coils"/>
    </source>
</evidence>
<evidence type="ECO:0000256" key="2">
    <source>
        <dbReference type="SAM" id="MobiDB-lite"/>
    </source>
</evidence>
<keyword evidence="5" id="KW-1185">Reference proteome</keyword>
<feature type="region of interest" description="Disordered" evidence="2">
    <location>
        <begin position="173"/>
        <end position="305"/>
    </location>
</feature>
<name>A0A024JU78_9MYCO</name>
<organism evidence="3">
    <name type="scientific">Mycobacterium triplex</name>
    <dbReference type="NCBI Taxonomy" id="47839"/>
    <lineage>
        <taxon>Bacteria</taxon>
        <taxon>Bacillati</taxon>
        <taxon>Actinomycetota</taxon>
        <taxon>Actinomycetes</taxon>
        <taxon>Mycobacteriales</taxon>
        <taxon>Mycobacteriaceae</taxon>
        <taxon>Mycobacterium</taxon>
        <taxon>Mycobacterium simiae complex</taxon>
    </lineage>
</organism>
<reference evidence="3" key="1">
    <citation type="journal article" date="2014" name="Genome Announc.">
        <title>Draft Genome Sequence of Mycobacterium triplex DSM 44626.</title>
        <authorList>
            <person name="Sassi M."/>
            <person name="Croce O."/>
            <person name="Robert C."/>
            <person name="Raoult D."/>
            <person name="Drancourt M."/>
        </authorList>
    </citation>
    <scope>NUCLEOTIDE SEQUENCE [LARGE SCALE GENOMIC DNA]</scope>
    <source>
        <strain evidence="3">DSM 44626</strain>
    </source>
</reference>
<dbReference type="eggNOG" id="COG4932">
    <property type="taxonomic scope" value="Bacteria"/>
</dbReference>
<dbReference type="RefSeq" id="WP_036467292.1">
    <property type="nucleotide sequence ID" value="NZ_HG964446.1"/>
</dbReference>
<evidence type="ECO:0000313" key="3">
    <source>
        <dbReference type="EMBL" id="CDO87385.1"/>
    </source>
</evidence>
<dbReference type="AlphaFoldDB" id="A0A024JU78"/>
<dbReference type="EMBL" id="LQPY01000024">
    <property type="protein sequence ID" value="ORX02952.1"/>
    <property type="molecule type" value="Genomic_DNA"/>
</dbReference>
<dbReference type="Proteomes" id="UP000193710">
    <property type="component" value="Unassembled WGS sequence"/>
</dbReference>
<dbReference type="HOGENOM" id="CLU_021845_0_0_11"/>
<dbReference type="EMBL" id="HG964446">
    <property type="protein sequence ID" value="CDO87385.1"/>
    <property type="molecule type" value="Genomic_DNA"/>
</dbReference>
<feature type="compositionally biased region" description="Pro residues" evidence="2">
    <location>
        <begin position="198"/>
        <end position="232"/>
    </location>
</feature>
<keyword evidence="1" id="KW-0175">Coiled coil</keyword>
<feature type="coiled-coil region" evidence="1">
    <location>
        <begin position="106"/>
        <end position="133"/>
    </location>
</feature>
<sequence length="663" mass="68215">MGLAPPTGEYAEQMLAPDAWPESDEDINFDCAEHYMRVLRQVSDVADNCRRQQLEIFNDDVWSGRASGAADRELGTLIEALTTLQNGLASVITWHRNVARSIIQAKSDIYDNVDVAERKIDALANEFRLTEAERTEAISAVVIATRQANAGVMTATAEQILASKAWTPPDNALQDLLDQKAPPVTPGDDEPSSTDPALPGPVAPPPSGPAAPPPVGPANPPPVGPANPPPSLPGRAVPGWSPAAPAASGPRRATTPGGATTPGPARRPAAAERDGSDDGPAGPVLPDAAPYGVGQQDDSPRVAPASASVMPAMPMAPGAAGGGGVGGSASGAGPGGGGVPGVGGPAGRVSPGRAAGVRPAAAAHRPAPRGDRVAHRASTDAGQVAEVNAVAAIPVSPARLERDAIAEAATADAARRHGADPLQLARRIAAALNAPIDDREQDLGFFWVTGVTTDGAIVVANSYGLAYIPDCVQLPEGVFMATADDAIAAAERARWATYPVVAVHGWVAARDAKLRAVIGTAEQLADSDPGAAKLVLQADDIPDSGEMFGRSRLAVVTPEAAERLAQTPDANLLALLPPADANPPTDQRIGLWLQVMKPMVSSDPRRQAPHLKAFNAYAAHARDVAVHDAYCAADAGAQRRAVEDWLYWKHLAELLGAALSVAS</sequence>
<accession>A0A024JU78</accession>
<dbReference type="OrthoDB" id="4636484at2"/>
<reference evidence="3" key="2">
    <citation type="submission" date="2014-04" db="EMBL/GenBank/DDBJ databases">
        <authorList>
            <person name="Xu Y.W."/>
            <person name="Yang Q."/>
        </authorList>
    </citation>
    <scope>NUCLEOTIDE SEQUENCE</scope>
    <source>
        <strain evidence="3">DSM 44626</strain>
    </source>
</reference>
<gene>
    <name evidence="3" type="primary">espK_2</name>
    <name evidence="4" type="ORF">AWC29_18470</name>
    <name evidence="3" type="ORF">BN973_01738</name>
</gene>
<protein>
    <submittedName>
        <fullName evidence="3">ESX-1 secretion-associated protein EspK</fullName>
    </submittedName>
</protein>
<reference evidence="4 5" key="3">
    <citation type="submission" date="2016-01" db="EMBL/GenBank/DDBJ databases">
        <title>The new phylogeny of the genus Mycobacterium.</title>
        <authorList>
            <person name="Tarcisio F."/>
            <person name="Conor M."/>
            <person name="Antonella G."/>
            <person name="Elisabetta G."/>
            <person name="Giulia F.S."/>
            <person name="Sara T."/>
            <person name="Anna F."/>
            <person name="Clotilde B."/>
            <person name="Roberto B."/>
            <person name="Veronica D.S."/>
            <person name="Fabio R."/>
            <person name="Monica P."/>
            <person name="Olivier J."/>
            <person name="Enrico T."/>
            <person name="Nicola S."/>
        </authorList>
    </citation>
    <scope>NUCLEOTIDE SEQUENCE [LARGE SCALE GENOMIC DNA]</scope>
    <source>
        <strain evidence="4 5">DSM 44626</strain>
    </source>
</reference>
<dbReference type="STRING" id="47839.BN973_01738"/>
<evidence type="ECO:0000313" key="4">
    <source>
        <dbReference type="EMBL" id="ORX02952.1"/>
    </source>
</evidence>
<feature type="compositionally biased region" description="Low complexity" evidence="2">
    <location>
        <begin position="238"/>
        <end position="268"/>
    </location>
</feature>